<reference evidence="9" key="1">
    <citation type="submission" date="2019-12" db="EMBL/GenBank/DDBJ databases">
        <title>Clostridiaceae gen. nov. sp. nov., isolated from sediment in Xinjiang, China.</title>
        <authorList>
            <person name="Zhang R."/>
        </authorList>
    </citation>
    <scope>NUCLEOTIDE SEQUENCE</scope>
    <source>
        <strain evidence="9">D2Q-11</strain>
    </source>
</reference>
<proteinExistence type="inferred from homology"/>
<dbReference type="Gene3D" id="3.30.110.10">
    <property type="entry name" value="Translation initiation factor 3 (IF-3), C-terminal domain"/>
    <property type="match status" value="1"/>
</dbReference>
<dbReference type="InterPro" id="IPR036788">
    <property type="entry name" value="T_IF-3_C_sf"/>
</dbReference>
<accession>A0A942UWA5</accession>
<dbReference type="GO" id="GO:0016020">
    <property type="term" value="C:membrane"/>
    <property type="evidence" value="ECO:0007669"/>
    <property type="project" value="TreeGrafter"/>
</dbReference>
<dbReference type="SUPFAM" id="SSF54364">
    <property type="entry name" value="Translation initiation factor IF3, N-terminal domain"/>
    <property type="match status" value="1"/>
</dbReference>
<keyword evidence="2 4" id="KW-0396">Initiation factor</keyword>
<dbReference type="FunFam" id="3.10.20.80:FF:000001">
    <property type="entry name" value="Translation initiation factor IF-3"/>
    <property type="match status" value="1"/>
</dbReference>
<evidence type="ECO:0000256" key="2">
    <source>
        <dbReference type="ARBA" id="ARBA00022540"/>
    </source>
</evidence>
<dbReference type="Gene3D" id="3.10.20.80">
    <property type="entry name" value="Translation initiation factor 3 (IF-3), N-terminal domain"/>
    <property type="match status" value="1"/>
</dbReference>
<evidence type="ECO:0000259" key="7">
    <source>
        <dbReference type="Pfam" id="PF00707"/>
    </source>
</evidence>
<comment type="subunit">
    <text evidence="4 6">Monomer.</text>
</comment>
<protein>
    <recommendedName>
        <fullName evidence="4 5">Translation initiation factor IF-3</fullName>
    </recommendedName>
</protein>
<evidence type="ECO:0000259" key="8">
    <source>
        <dbReference type="Pfam" id="PF05198"/>
    </source>
</evidence>
<name>A0A942UWA5_9FIRM</name>
<sequence>MFKFYRRCLNIKDLQINEQIRDREVRLIDSNGDQLGVVPINKAQAIAFDRKLDLVKVAPTAKPPVCRVMDYGKYKYEQAKKEKEARKNQKIINIKEVRLSPRIEEHDLTVKSNQAIKFLKNGDKVKVTVRFRGRELGHTEIGKEVLKQFAELTSEVGVIEKRPKMEGRNMIMFLAPVES</sequence>
<dbReference type="PROSITE" id="PS00938">
    <property type="entry name" value="IF3"/>
    <property type="match status" value="1"/>
</dbReference>
<dbReference type="EMBL" id="WSFT01000025">
    <property type="protein sequence ID" value="MBS4537994.1"/>
    <property type="molecule type" value="Genomic_DNA"/>
</dbReference>
<dbReference type="GO" id="GO:0043022">
    <property type="term" value="F:ribosome binding"/>
    <property type="evidence" value="ECO:0007669"/>
    <property type="project" value="UniProtKB-ARBA"/>
</dbReference>
<dbReference type="RefSeq" id="WP_203365923.1">
    <property type="nucleotide sequence ID" value="NZ_WSFT01000025.1"/>
</dbReference>
<organism evidence="9 10">
    <name type="scientific">Anaeromonas frigoriresistens</name>
    <dbReference type="NCBI Taxonomy" id="2683708"/>
    <lineage>
        <taxon>Bacteria</taxon>
        <taxon>Bacillati</taxon>
        <taxon>Bacillota</taxon>
        <taxon>Tissierellia</taxon>
        <taxon>Tissierellales</taxon>
        <taxon>Thermohalobacteraceae</taxon>
        <taxon>Anaeromonas</taxon>
    </lineage>
</organism>
<dbReference type="InterPro" id="IPR019814">
    <property type="entry name" value="Translation_initiation_fac_3_N"/>
</dbReference>
<gene>
    <name evidence="4 9" type="primary">infC</name>
    <name evidence="9" type="ORF">GOQ27_05945</name>
</gene>
<evidence type="ECO:0000256" key="1">
    <source>
        <dbReference type="ARBA" id="ARBA00005439"/>
    </source>
</evidence>
<evidence type="ECO:0000256" key="6">
    <source>
        <dbReference type="RuleBase" id="RU000646"/>
    </source>
</evidence>
<dbReference type="FunFam" id="3.30.110.10:FF:000001">
    <property type="entry name" value="Translation initiation factor IF-3"/>
    <property type="match status" value="1"/>
</dbReference>
<evidence type="ECO:0000256" key="5">
    <source>
        <dbReference type="NCBIfam" id="TIGR00168"/>
    </source>
</evidence>
<comment type="subcellular location">
    <subcellularLocation>
        <location evidence="4 6">Cytoplasm</location>
    </subcellularLocation>
</comment>
<dbReference type="InterPro" id="IPR036787">
    <property type="entry name" value="T_IF-3_N_sf"/>
</dbReference>
<dbReference type="Pfam" id="PF05198">
    <property type="entry name" value="IF3_N"/>
    <property type="match status" value="1"/>
</dbReference>
<dbReference type="SUPFAM" id="SSF55200">
    <property type="entry name" value="Translation initiation factor IF3, C-terminal domain"/>
    <property type="match status" value="1"/>
</dbReference>
<evidence type="ECO:0000313" key="10">
    <source>
        <dbReference type="Proteomes" id="UP000724672"/>
    </source>
</evidence>
<dbReference type="GO" id="GO:0005829">
    <property type="term" value="C:cytosol"/>
    <property type="evidence" value="ECO:0007669"/>
    <property type="project" value="TreeGrafter"/>
</dbReference>
<dbReference type="PANTHER" id="PTHR10938:SF0">
    <property type="entry name" value="TRANSLATION INITIATION FACTOR IF-3, MITOCHONDRIAL"/>
    <property type="match status" value="1"/>
</dbReference>
<dbReference type="InterPro" id="IPR019815">
    <property type="entry name" value="Translation_initiation_fac_3_C"/>
</dbReference>
<evidence type="ECO:0000313" key="9">
    <source>
        <dbReference type="EMBL" id="MBS4537994.1"/>
    </source>
</evidence>
<keyword evidence="10" id="KW-1185">Reference proteome</keyword>
<evidence type="ECO:0000256" key="4">
    <source>
        <dbReference type="HAMAP-Rule" id="MF_00080"/>
    </source>
</evidence>
<dbReference type="Pfam" id="PF00707">
    <property type="entry name" value="IF3_C"/>
    <property type="match status" value="1"/>
</dbReference>
<comment type="similarity">
    <text evidence="1 4 6">Belongs to the IF-3 family.</text>
</comment>
<dbReference type="GO" id="GO:0032790">
    <property type="term" value="P:ribosome disassembly"/>
    <property type="evidence" value="ECO:0007669"/>
    <property type="project" value="TreeGrafter"/>
</dbReference>
<evidence type="ECO:0000256" key="3">
    <source>
        <dbReference type="ARBA" id="ARBA00022917"/>
    </source>
</evidence>
<keyword evidence="3 4" id="KW-0648">Protein biosynthesis</keyword>
<feature type="domain" description="Translation initiation factor 3 N-terminal" evidence="8">
    <location>
        <begin position="16"/>
        <end position="85"/>
    </location>
</feature>
<dbReference type="AlphaFoldDB" id="A0A942UWA5"/>
<dbReference type="InterPro" id="IPR019813">
    <property type="entry name" value="Translation_initiation_fac3_CS"/>
</dbReference>
<comment type="function">
    <text evidence="4 6">IF-3 binds to the 30S ribosomal subunit and shifts the equilibrium between 70S ribosomes and their 50S and 30S subunits in favor of the free subunits, thus enhancing the availability of 30S subunits on which protein synthesis initiation begins.</text>
</comment>
<keyword evidence="4" id="KW-0963">Cytoplasm</keyword>
<dbReference type="NCBIfam" id="TIGR00168">
    <property type="entry name" value="infC"/>
    <property type="match status" value="1"/>
</dbReference>
<feature type="domain" description="Translation initiation factor 3 C-terminal" evidence="7">
    <location>
        <begin position="92"/>
        <end position="176"/>
    </location>
</feature>
<dbReference type="GO" id="GO:0003743">
    <property type="term" value="F:translation initiation factor activity"/>
    <property type="evidence" value="ECO:0007669"/>
    <property type="project" value="UniProtKB-UniRule"/>
</dbReference>
<dbReference type="InterPro" id="IPR001288">
    <property type="entry name" value="Translation_initiation_fac_3"/>
</dbReference>
<dbReference type="HAMAP" id="MF_00080">
    <property type="entry name" value="IF_3"/>
    <property type="match status" value="1"/>
</dbReference>
<dbReference type="Proteomes" id="UP000724672">
    <property type="component" value="Unassembled WGS sequence"/>
</dbReference>
<dbReference type="PANTHER" id="PTHR10938">
    <property type="entry name" value="TRANSLATION INITIATION FACTOR IF-3"/>
    <property type="match status" value="1"/>
</dbReference>
<comment type="caution">
    <text evidence="9">The sequence shown here is derived from an EMBL/GenBank/DDBJ whole genome shotgun (WGS) entry which is preliminary data.</text>
</comment>